<keyword evidence="1" id="KW-0812">Transmembrane</keyword>
<name>A0A2H4PFA8_9CAUD</name>
<dbReference type="Proteomes" id="UP000240944">
    <property type="component" value="Segment"/>
</dbReference>
<keyword evidence="1" id="KW-1133">Transmembrane helix</keyword>
<keyword evidence="3" id="KW-1185">Reference proteome</keyword>
<keyword evidence="1" id="KW-0472">Membrane</keyword>
<proteinExistence type="predicted"/>
<protein>
    <submittedName>
        <fullName evidence="2">Uncharacterized protein</fullName>
    </submittedName>
</protein>
<organism evidence="2 3">
    <name type="scientific">Gordonia phage BENtherdunthat</name>
    <dbReference type="NCBI Taxonomy" id="2047830"/>
    <lineage>
        <taxon>Viruses</taxon>
        <taxon>Duplodnaviria</taxon>
        <taxon>Heunggongvirae</taxon>
        <taxon>Uroviricota</taxon>
        <taxon>Caudoviricetes</taxon>
        <taxon>Langleyhallvirinae</taxon>
        <taxon>Getalongvirus</taxon>
        <taxon>Getalongvirus bentherdunthat</taxon>
    </lineage>
</organism>
<evidence type="ECO:0000256" key="1">
    <source>
        <dbReference type="SAM" id="Phobius"/>
    </source>
</evidence>
<sequence length="56" mass="6020">MNTIKDRGIQASVVTAGILAVVTAVAYSPPLLAVWAVWAGVTVWAIYEARRKHARA</sequence>
<evidence type="ECO:0000313" key="3">
    <source>
        <dbReference type="Proteomes" id="UP000240944"/>
    </source>
</evidence>
<dbReference type="EMBL" id="MG099939">
    <property type="protein sequence ID" value="ATW60809.1"/>
    <property type="molecule type" value="Genomic_DNA"/>
</dbReference>
<accession>A0A2H4PFA8</accession>
<evidence type="ECO:0000313" key="2">
    <source>
        <dbReference type="EMBL" id="ATW60809.1"/>
    </source>
</evidence>
<gene>
    <name evidence="2" type="ORF">SEA_BENTHERDUNTHAT_39</name>
</gene>
<reference evidence="3" key="1">
    <citation type="submission" date="2017-10" db="EMBL/GenBank/DDBJ databases">
        <authorList>
            <person name="Banno H."/>
            <person name="Chua N.-H."/>
        </authorList>
    </citation>
    <scope>NUCLEOTIDE SEQUENCE [LARGE SCALE GENOMIC DNA]</scope>
</reference>
<feature type="transmembrane region" description="Helical" evidence="1">
    <location>
        <begin position="7"/>
        <end position="26"/>
    </location>
</feature>